<comment type="cofactor">
    <cofactor evidence="11">
        <name>Mg(2+)</name>
        <dbReference type="ChEBI" id="CHEBI:18420"/>
    </cofactor>
    <cofactor evidence="11">
        <name>Mn(2+)</name>
        <dbReference type="ChEBI" id="CHEBI:29035"/>
    </cofactor>
    <text evidence="11">Magnesium. Can also use manganese.</text>
</comment>
<keyword evidence="6 10" id="KW-0274">FAD</keyword>
<organism evidence="13 14">
    <name type="scientific">Candidatus Methylomirabilis limnetica</name>
    <dbReference type="NCBI Taxonomy" id="2033718"/>
    <lineage>
        <taxon>Bacteria</taxon>
        <taxon>Candidatus Methylomirabilota</taxon>
        <taxon>Candidatus Methylomirabilia</taxon>
        <taxon>Candidatus Methylomirabilales</taxon>
        <taxon>Candidatus Methylomirabilaceae</taxon>
        <taxon>Candidatus Methylomirabilis</taxon>
    </lineage>
</organism>
<dbReference type="Gene3D" id="3.10.520.10">
    <property type="entry name" value="ApbE-like domains"/>
    <property type="match status" value="1"/>
</dbReference>
<keyword evidence="3 10" id="KW-0285">Flavoprotein</keyword>
<evidence type="ECO:0000313" key="14">
    <source>
        <dbReference type="Proteomes" id="UP000241436"/>
    </source>
</evidence>
<feature type="binding site" evidence="11">
    <location>
        <position position="195"/>
    </location>
    <ligand>
        <name>Mg(2+)</name>
        <dbReference type="ChEBI" id="CHEBI:18420"/>
    </ligand>
</feature>
<dbReference type="EC" id="2.7.1.180" evidence="1 10"/>
<keyword evidence="12" id="KW-0812">Transmembrane</keyword>
<comment type="similarity">
    <text evidence="10">Belongs to the ApbE family.</text>
</comment>
<dbReference type="InterPro" id="IPR024932">
    <property type="entry name" value="ApbE"/>
</dbReference>
<dbReference type="PANTHER" id="PTHR30040:SF2">
    <property type="entry name" value="FAD:PROTEIN FMN TRANSFERASE"/>
    <property type="match status" value="1"/>
</dbReference>
<dbReference type="GO" id="GO:0016740">
    <property type="term" value="F:transferase activity"/>
    <property type="evidence" value="ECO:0007669"/>
    <property type="project" value="UniProtKB-UniRule"/>
</dbReference>
<evidence type="ECO:0000256" key="9">
    <source>
        <dbReference type="ARBA" id="ARBA00048540"/>
    </source>
</evidence>
<comment type="caution">
    <text evidence="13">The sequence shown here is derived from an EMBL/GenBank/DDBJ whole genome shotgun (WGS) entry which is preliminary data.</text>
</comment>
<dbReference type="PROSITE" id="PS51318">
    <property type="entry name" value="TAT"/>
    <property type="match status" value="1"/>
</dbReference>
<keyword evidence="4 10" id="KW-0808">Transferase</keyword>
<dbReference type="GO" id="GO:0046872">
    <property type="term" value="F:metal ion binding"/>
    <property type="evidence" value="ECO:0007669"/>
    <property type="project" value="UniProtKB-UniRule"/>
</dbReference>
<evidence type="ECO:0000256" key="12">
    <source>
        <dbReference type="SAM" id="Phobius"/>
    </source>
</evidence>
<evidence type="ECO:0000256" key="4">
    <source>
        <dbReference type="ARBA" id="ARBA00022679"/>
    </source>
</evidence>
<evidence type="ECO:0000256" key="6">
    <source>
        <dbReference type="ARBA" id="ARBA00022827"/>
    </source>
</evidence>
<dbReference type="Pfam" id="PF02424">
    <property type="entry name" value="ApbE"/>
    <property type="match status" value="1"/>
</dbReference>
<evidence type="ECO:0000256" key="1">
    <source>
        <dbReference type="ARBA" id="ARBA00011955"/>
    </source>
</evidence>
<evidence type="ECO:0000256" key="3">
    <source>
        <dbReference type="ARBA" id="ARBA00022630"/>
    </source>
</evidence>
<accession>A0A2T4TYP3</accession>
<keyword evidence="14" id="KW-1185">Reference proteome</keyword>
<evidence type="ECO:0000256" key="11">
    <source>
        <dbReference type="PIRSR" id="PIRSR006268-2"/>
    </source>
</evidence>
<gene>
    <name evidence="13" type="ORF">CLG94_06190</name>
</gene>
<keyword evidence="12" id="KW-0472">Membrane</keyword>
<dbReference type="SUPFAM" id="SSF143631">
    <property type="entry name" value="ApbE-like"/>
    <property type="match status" value="1"/>
</dbReference>
<comment type="catalytic activity">
    <reaction evidence="9 10">
        <text>L-threonyl-[protein] + FAD = FMN-L-threonyl-[protein] + AMP + H(+)</text>
        <dbReference type="Rhea" id="RHEA:36847"/>
        <dbReference type="Rhea" id="RHEA-COMP:11060"/>
        <dbReference type="Rhea" id="RHEA-COMP:11061"/>
        <dbReference type="ChEBI" id="CHEBI:15378"/>
        <dbReference type="ChEBI" id="CHEBI:30013"/>
        <dbReference type="ChEBI" id="CHEBI:57692"/>
        <dbReference type="ChEBI" id="CHEBI:74257"/>
        <dbReference type="ChEBI" id="CHEBI:456215"/>
        <dbReference type="EC" id="2.7.1.180"/>
    </reaction>
</comment>
<proteinExistence type="inferred from homology"/>
<name>A0A2T4TYP3_9BACT</name>
<feature type="binding site" evidence="11">
    <location>
        <position position="311"/>
    </location>
    <ligand>
        <name>Mg(2+)</name>
        <dbReference type="ChEBI" id="CHEBI:18420"/>
    </ligand>
</feature>
<keyword evidence="5 10" id="KW-0479">Metal-binding</keyword>
<evidence type="ECO:0000256" key="10">
    <source>
        <dbReference type="PIRNR" id="PIRNR006268"/>
    </source>
</evidence>
<dbReference type="OrthoDB" id="9778595at2"/>
<sequence length="368" mass="39238">MAERDLQILDEFGLRRRRFLLAIAGGFVGTLFGSLSPGRAWGRSRMQTLTLGRLLMGTAVEIEANHPDLSIAREAIETGLQRMVDVDRLMSIFRSDSEIGLVNRLAATLPVSVGEETFGVLTEAKDIALMSGGALDVTIHPLMQLWRRATQRGRLPSSREIEAALGLVAHSGLSVDPNNRSVQLQQPGMGIDLGGIAKGYAVDVAAEALAKQGVHSGLVNAGGDLRVVGRNRDGGIWRIGLRHPLAPSRLLLSVLAEDEAAATSGNYFRYFTVGGMRYGHLLHPRTGTPADSALSATIIAKSAMRADGLATAAMIHGAGAMAFIQRVSGVEGIVVNPLARHPGKVSVQITPGLRGRVELLDRSAELER</sequence>
<dbReference type="InterPro" id="IPR006311">
    <property type="entry name" value="TAT_signal"/>
</dbReference>
<dbReference type="Proteomes" id="UP000241436">
    <property type="component" value="Unassembled WGS sequence"/>
</dbReference>
<dbReference type="AlphaFoldDB" id="A0A2T4TYP3"/>
<feature type="transmembrane region" description="Helical" evidence="12">
    <location>
        <begin position="20"/>
        <end position="41"/>
    </location>
</feature>
<protein>
    <recommendedName>
        <fullName evidence="2 10">FAD:protein FMN transferase</fullName>
        <ecNumber evidence="1 10">2.7.1.180</ecNumber>
    </recommendedName>
    <alternativeName>
        <fullName evidence="8 10">Flavin transferase</fullName>
    </alternativeName>
</protein>
<dbReference type="RefSeq" id="WP_107561988.1">
    <property type="nucleotide sequence ID" value="NZ_NVQC01000017.1"/>
</dbReference>
<keyword evidence="7 10" id="KW-0460">Magnesium</keyword>
<reference evidence="14" key="2">
    <citation type="journal article" date="2018" name="Environ. Microbiol.">
        <title>Bloom of a denitrifying methanotroph, 'Candidatus Methylomirabilis limnetica', in a deep stratified lake.</title>
        <authorList>
            <person name="Graf J.S."/>
            <person name="Mayr M.J."/>
            <person name="Marchant H.K."/>
            <person name="Tienken D."/>
            <person name="Hach P.F."/>
            <person name="Brand A."/>
            <person name="Schubert C.J."/>
            <person name="Kuypers M.M."/>
            <person name="Milucka J."/>
        </authorList>
    </citation>
    <scope>NUCLEOTIDE SEQUENCE [LARGE SCALE GENOMIC DNA]</scope>
    <source>
        <strain evidence="14">Zug</strain>
    </source>
</reference>
<dbReference type="EMBL" id="NVQC01000017">
    <property type="protein sequence ID" value="PTL36242.1"/>
    <property type="molecule type" value="Genomic_DNA"/>
</dbReference>
<dbReference type="PANTHER" id="PTHR30040">
    <property type="entry name" value="THIAMINE BIOSYNTHESIS LIPOPROTEIN APBE"/>
    <property type="match status" value="1"/>
</dbReference>
<dbReference type="InterPro" id="IPR003374">
    <property type="entry name" value="ApbE-like_sf"/>
</dbReference>
<evidence type="ECO:0000256" key="7">
    <source>
        <dbReference type="ARBA" id="ARBA00022842"/>
    </source>
</evidence>
<evidence type="ECO:0000256" key="2">
    <source>
        <dbReference type="ARBA" id="ARBA00016337"/>
    </source>
</evidence>
<evidence type="ECO:0000313" key="13">
    <source>
        <dbReference type="EMBL" id="PTL36242.1"/>
    </source>
</evidence>
<evidence type="ECO:0000256" key="5">
    <source>
        <dbReference type="ARBA" id="ARBA00022723"/>
    </source>
</evidence>
<feature type="binding site" evidence="11">
    <location>
        <position position="307"/>
    </location>
    <ligand>
        <name>Mg(2+)</name>
        <dbReference type="ChEBI" id="CHEBI:18420"/>
    </ligand>
</feature>
<dbReference type="PIRSF" id="PIRSF006268">
    <property type="entry name" value="ApbE"/>
    <property type="match status" value="1"/>
</dbReference>
<keyword evidence="12" id="KW-1133">Transmembrane helix</keyword>
<reference evidence="13 14" key="1">
    <citation type="submission" date="2017-09" db="EMBL/GenBank/DDBJ databases">
        <title>Bloom of a denitrifying methanotroph, Candidatus Methylomirabilis limnetica, in a deep stratified lake.</title>
        <authorList>
            <person name="Graf J.S."/>
            <person name="Marchant H.K."/>
            <person name="Tienken D."/>
            <person name="Hach P.F."/>
            <person name="Brand A."/>
            <person name="Schubert C.J."/>
            <person name="Kuypers M.M."/>
            <person name="Milucka J."/>
        </authorList>
    </citation>
    <scope>NUCLEOTIDE SEQUENCE [LARGE SCALE GENOMIC DNA]</scope>
    <source>
        <strain evidence="13 14">Zug</strain>
    </source>
</reference>
<evidence type="ECO:0000256" key="8">
    <source>
        <dbReference type="ARBA" id="ARBA00031306"/>
    </source>
</evidence>